<keyword evidence="10" id="KW-1185">Reference proteome</keyword>
<dbReference type="FunFam" id="1.20.140.10:FF:000004">
    <property type="entry name" value="Acyl-CoA dehydrogenase FadE25"/>
    <property type="match status" value="1"/>
</dbReference>
<comment type="cofactor">
    <cofactor evidence="1 5">
        <name>FAD</name>
        <dbReference type="ChEBI" id="CHEBI:57692"/>
    </cofactor>
</comment>
<dbReference type="SUPFAM" id="SSF47203">
    <property type="entry name" value="Acyl-CoA dehydrogenase C-terminal domain-like"/>
    <property type="match status" value="1"/>
</dbReference>
<dbReference type="PIRSF" id="PIRSF016578">
    <property type="entry name" value="HsaA"/>
    <property type="match status" value="1"/>
</dbReference>
<dbReference type="InterPro" id="IPR036250">
    <property type="entry name" value="AcylCo_DH-like_C"/>
</dbReference>
<evidence type="ECO:0000259" key="8">
    <source>
        <dbReference type="Pfam" id="PF02771"/>
    </source>
</evidence>
<dbReference type="InterPro" id="IPR013786">
    <property type="entry name" value="AcylCoA_DH/ox_N"/>
</dbReference>
<evidence type="ECO:0000313" key="10">
    <source>
        <dbReference type="Proteomes" id="UP000254978"/>
    </source>
</evidence>
<feature type="domain" description="Acyl-CoA dehydrogenase/oxidase N-terminal" evidence="8">
    <location>
        <begin position="13"/>
        <end position="120"/>
    </location>
</feature>
<dbReference type="Pfam" id="PF02770">
    <property type="entry name" value="Acyl-CoA_dh_M"/>
    <property type="match status" value="1"/>
</dbReference>
<dbReference type="Pfam" id="PF00441">
    <property type="entry name" value="Acyl-CoA_dh_1"/>
    <property type="match status" value="1"/>
</dbReference>
<keyword evidence="5 9" id="KW-0560">Oxidoreductase</keyword>
<dbReference type="Gene3D" id="1.20.140.10">
    <property type="entry name" value="Butyryl-CoA Dehydrogenase, subunit A, domain 3"/>
    <property type="match status" value="1"/>
</dbReference>
<dbReference type="InterPro" id="IPR009100">
    <property type="entry name" value="AcylCoA_DH/oxidase_NM_dom_sf"/>
</dbReference>
<evidence type="ECO:0000256" key="1">
    <source>
        <dbReference type="ARBA" id="ARBA00001974"/>
    </source>
</evidence>
<evidence type="ECO:0000256" key="3">
    <source>
        <dbReference type="ARBA" id="ARBA00022630"/>
    </source>
</evidence>
<dbReference type="GO" id="GO:0050660">
    <property type="term" value="F:flavin adenine dinucleotide binding"/>
    <property type="evidence" value="ECO:0007669"/>
    <property type="project" value="InterPro"/>
</dbReference>
<dbReference type="SUPFAM" id="SSF56645">
    <property type="entry name" value="Acyl-CoA dehydrogenase NM domain-like"/>
    <property type="match status" value="1"/>
</dbReference>
<dbReference type="RefSeq" id="WP_197746436.1">
    <property type="nucleotide sequence ID" value="NZ_AP022600.1"/>
</dbReference>
<protein>
    <submittedName>
        <fullName evidence="9">Acyl-CoA dehydrogenase FadE</fullName>
        <ecNumber evidence="9">1.3.8.1</ecNumber>
    </submittedName>
</protein>
<dbReference type="InterPro" id="IPR037069">
    <property type="entry name" value="AcylCoA_DH/ox_N_sf"/>
</dbReference>
<evidence type="ECO:0000313" key="9">
    <source>
        <dbReference type="EMBL" id="STZ56942.1"/>
    </source>
</evidence>
<evidence type="ECO:0000259" key="7">
    <source>
        <dbReference type="Pfam" id="PF02770"/>
    </source>
</evidence>
<feature type="domain" description="Acyl-CoA oxidase/dehydrogenase middle" evidence="7">
    <location>
        <begin position="124"/>
        <end position="215"/>
    </location>
</feature>
<dbReference type="InterPro" id="IPR006091">
    <property type="entry name" value="Acyl-CoA_Oxase/DH_mid-dom"/>
</dbReference>
<dbReference type="PANTHER" id="PTHR43884:SF12">
    <property type="entry name" value="ISOVALERYL-COA DEHYDROGENASE, MITOCHONDRIAL-RELATED"/>
    <property type="match status" value="1"/>
</dbReference>
<dbReference type="AlphaFoldDB" id="A0A378T800"/>
<dbReference type="GO" id="GO:0016937">
    <property type="term" value="F:short-chain fatty acyl-CoA dehydrogenase activity"/>
    <property type="evidence" value="ECO:0007669"/>
    <property type="project" value="UniProtKB-EC"/>
</dbReference>
<dbReference type="EMBL" id="UGQT01000001">
    <property type="protein sequence ID" value="STZ56942.1"/>
    <property type="molecule type" value="Genomic_DNA"/>
</dbReference>
<dbReference type="Pfam" id="PF02771">
    <property type="entry name" value="Acyl-CoA_dh_N"/>
    <property type="match status" value="1"/>
</dbReference>
<dbReference type="InterPro" id="IPR046373">
    <property type="entry name" value="Acyl-CoA_Oxase/DH_mid-dom_sf"/>
</dbReference>
<name>A0A378T800_9MYCO</name>
<dbReference type="InterPro" id="IPR009075">
    <property type="entry name" value="AcylCo_DH/oxidase_C"/>
</dbReference>
<dbReference type="Gene3D" id="2.40.110.10">
    <property type="entry name" value="Butyryl-CoA Dehydrogenase, subunit A, domain 2"/>
    <property type="match status" value="1"/>
</dbReference>
<reference evidence="9 10" key="1">
    <citation type="submission" date="2018-06" db="EMBL/GenBank/DDBJ databases">
        <authorList>
            <consortium name="Pathogen Informatics"/>
            <person name="Doyle S."/>
        </authorList>
    </citation>
    <scope>NUCLEOTIDE SEQUENCE [LARGE SCALE GENOMIC DNA]</scope>
    <source>
        <strain evidence="9 10">NCTC10821</strain>
    </source>
</reference>
<keyword evidence="4 5" id="KW-0274">FAD</keyword>
<dbReference type="EC" id="1.3.8.1" evidence="9"/>
<proteinExistence type="inferred from homology"/>
<keyword evidence="3 5" id="KW-0285">Flavoprotein</keyword>
<gene>
    <name evidence="9" type="ORF">NCTC10821_00435</name>
</gene>
<dbReference type="Gene3D" id="1.10.540.10">
    <property type="entry name" value="Acyl-CoA dehydrogenase/oxidase, N-terminal domain"/>
    <property type="match status" value="1"/>
</dbReference>
<accession>A0A378T800</accession>
<organism evidence="9 10">
    <name type="scientific">Mycolicibacterium tokaiense</name>
    <dbReference type="NCBI Taxonomy" id="39695"/>
    <lineage>
        <taxon>Bacteria</taxon>
        <taxon>Bacillati</taxon>
        <taxon>Actinomycetota</taxon>
        <taxon>Actinomycetes</taxon>
        <taxon>Mycobacteriales</taxon>
        <taxon>Mycobacteriaceae</taxon>
        <taxon>Mycolicibacterium</taxon>
    </lineage>
</organism>
<dbReference type="Proteomes" id="UP000254978">
    <property type="component" value="Unassembled WGS sequence"/>
</dbReference>
<feature type="domain" description="Acyl-CoA dehydrogenase/oxidase C-terminal" evidence="6">
    <location>
        <begin position="228"/>
        <end position="376"/>
    </location>
</feature>
<evidence type="ECO:0000256" key="2">
    <source>
        <dbReference type="ARBA" id="ARBA00009347"/>
    </source>
</evidence>
<comment type="similarity">
    <text evidence="2 5">Belongs to the acyl-CoA dehydrogenase family.</text>
</comment>
<evidence type="ECO:0000256" key="5">
    <source>
        <dbReference type="RuleBase" id="RU362125"/>
    </source>
</evidence>
<dbReference type="PANTHER" id="PTHR43884">
    <property type="entry name" value="ACYL-COA DEHYDROGENASE"/>
    <property type="match status" value="1"/>
</dbReference>
<sequence>MHIDTRRWRSLEDANLTDQLRQFVAAEVDPRAEELDRDDRYPDEIIAMTAARGWNSLTLPHDVGGGASSMSRLLTVFEELSVGSAIVGISLITIFQSQKLIDAFGSASLRQRLLPRYRDGMRAAYALTERAHGSDIRSLDTKAARQANGSWHVRGQKAFITSGSAADLFVVLAETDAGVSVFAVPRETTGLHTEETAEAQTFGLRNGPHVDLHLDCLLPPDALIGEEGRGLKQAMVTLANSRVLAAGISLGIARAAFDAALQYAIGRSAFSSRVIDFQGIQWYFAEAAARIDAARLLTHQAACDLDAGRDIARSSSEAKLFASSVATEVAEMAVQVCGAHGTRTSSPFGRYLRDAKTYEIAGGSSEILKNTIAKSLIGAR</sequence>
<evidence type="ECO:0000259" key="6">
    <source>
        <dbReference type="Pfam" id="PF00441"/>
    </source>
</evidence>
<evidence type="ECO:0000256" key="4">
    <source>
        <dbReference type="ARBA" id="ARBA00022827"/>
    </source>
</evidence>